<dbReference type="PROSITE" id="PS50850">
    <property type="entry name" value="MFS"/>
    <property type="match status" value="1"/>
</dbReference>
<feature type="transmembrane region" description="Helical" evidence="6">
    <location>
        <begin position="392"/>
        <end position="411"/>
    </location>
</feature>
<feature type="compositionally biased region" description="Low complexity" evidence="5">
    <location>
        <begin position="548"/>
        <end position="569"/>
    </location>
</feature>
<keyword evidence="9" id="KW-1185">Reference proteome</keyword>
<sequence length="569" mass="61965">MTTATETQSVNTAPPAYDANDASEKGNGNGNAPGYDSSLPEYMDQATIERLGRQRPETLSNWFTESFFVFTIVMSMMMSEYFIGGFNIVLPPIADALKIPPSSRTWPAGVTNLTTAALLQPFARLCDLYGGRIVFLSGHMWLLTWSLVSGFSSSTNMLIVCRAMQGIGSAAFLPAGLAILSQTYRPGPRKNFVFAIYGAFACIGFYFGIFVGAVTAEYLDWRWYFWVGTIVGLIIGISGSLSIPRNLGDVNPDAKMDWLGVFTIVPGVVLVVFAFTDGGQAPNGWKTPYIYVTLIVGVLFLAAAVYVQGWVSSQPLLPPDLFRAKYMKRLMTALFLSYGVFGLYLFYASFYIETVMHTKPILTAAWFTPLAVGGMILAIVGGLVLHIISNKILMIISCLGFILSVLLFALIPDPATSGKTTSFIYWAYIFPAMIAGTIGVDITFNVTNVFITTAMPRRHQAAAGGMINSLLYLGIAFWLGVGELAISATVQSKGGHDKVDSRTQYQIGFWTGLGLAVASLCLVLTIKMGSAEASMTADEKAEMESRLQSRQQSQLQLQEQEQQPAQQQS</sequence>
<dbReference type="Gene3D" id="1.20.1250.20">
    <property type="entry name" value="MFS general substrate transporter like domains"/>
    <property type="match status" value="1"/>
</dbReference>
<keyword evidence="2 6" id="KW-0812">Transmembrane</keyword>
<dbReference type="Proteomes" id="UP000078397">
    <property type="component" value="Unassembled WGS sequence"/>
</dbReference>
<feature type="transmembrane region" description="Helical" evidence="6">
    <location>
        <begin position="330"/>
        <end position="352"/>
    </location>
</feature>
<dbReference type="RefSeq" id="XP_018141400.1">
    <property type="nucleotide sequence ID" value="XM_018291607.1"/>
</dbReference>
<keyword evidence="3 6" id="KW-1133">Transmembrane helix</keyword>
<feature type="domain" description="Major facilitator superfamily (MFS) profile" evidence="7">
    <location>
        <begin position="68"/>
        <end position="531"/>
    </location>
</feature>
<comment type="subcellular location">
    <subcellularLocation>
        <location evidence="1">Membrane</location>
        <topology evidence="1">Multi-pass membrane protein</topology>
    </subcellularLocation>
</comment>
<feature type="region of interest" description="Disordered" evidence="5">
    <location>
        <begin position="1"/>
        <end position="36"/>
    </location>
</feature>
<evidence type="ECO:0000256" key="1">
    <source>
        <dbReference type="ARBA" id="ARBA00004141"/>
    </source>
</evidence>
<organism evidence="8 9">
    <name type="scientific">Pochonia chlamydosporia 170</name>
    <dbReference type="NCBI Taxonomy" id="1380566"/>
    <lineage>
        <taxon>Eukaryota</taxon>
        <taxon>Fungi</taxon>
        <taxon>Dikarya</taxon>
        <taxon>Ascomycota</taxon>
        <taxon>Pezizomycotina</taxon>
        <taxon>Sordariomycetes</taxon>
        <taxon>Hypocreomycetidae</taxon>
        <taxon>Hypocreales</taxon>
        <taxon>Clavicipitaceae</taxon>
        <taxon>Pochonia</taxon>
    </lineage>
</organism>
<feature type="transmembrane region" description="Helical" evidence="6">
    <location>
        <begin position="133"/>
        <end position="151"/>
    </location>
</feature>
<evidence type="ECO:0000256" key="5">
    <source>
        <dbReference type="SAM" id="MobiDB-lite"/>
    </source>
</evidence>
<dbReference type="GO" id="GO:0022857">
    <property type="term" value="F:transmembrane transporter activity"/>
    <property type="evidence" value="ECO:0007669"/>
    <property type="project" value="InterPro"/>
</dbReference>
<evidence type="ECO:0000256" key="6">
    <source>
        <dbReference type="SAM" id="Phobius"/>
    </source>
</evidence>
<dbReference type="InterPro" id="IPR011701">
    <property type="entry name" value="MFS"/>
</dbReference>
<dbReference type="OrthoDB" id="5086884at2759"/>
<dbReference type="GO" id="GO:0016020">
    <property type="term" value="C:membrane"/>
    <property type="evidence" value="ECO:0007669"/>
    <property type="project" value="UniProtKB-SubCell"/>
</dbReference>
<dbReference type="InterPro" id="IPR020846">
    <property type="entry name" value="MFS_dom"/>
</dbReference>
<feature type="transmembrane region" description="Helical" evidence="6">
    <location>
        <begin position="507"/>
        <end position="526"/>
    </location>
</feature>
<dbReference type="EMBL" id="LSBJ02000005">
    <property type="protein sequence ID" value="OAQ64086.1"/>
    <property type="molecule type" value="Genomic_DNA"/>
</dbReference>
<dbReference type="SUPFAM" id="SSF103473">
    <property type="entry name" value="MFS general substrate transporter"/>
    <property type="match status" value="1"/>
</dbReference>
<feature type="transmembrane region" description="Helical" evidence="6">
    <location>
        <begin position="192"/>
        <end position="211"/>
    </location>
</feature>
<evidence type="ECO:0000259" key="7">
    <source>
        <dbReference type="PROSITE" id="PS50850"/>
    </source>
</evidence>
<feature type="compositionally biased region" description="Basic and acidic residues" evidence="5">
    <location>
        <begin position="537"/>
        <end position="547"/>
    </location>
</feature>
<dbReference type="InterPro" id="IPR036259">
    <property type="entry name" value="MFS_trans_sf"/>
</dbReference>
<feature type="region of interest" description="Disordered" evidence="5">
    <location>
        <begin position="535"/>
        <end position="569"/>
    </location>
</feature>
<keyword evidence="4 6" id="KW-0472">Membrane</keyword>
<feature type="transmembrane region" description="Helical" evidence="6">
    <location>
        <begin position="465"/>
        <end position="487"/>
    </location>
</feature>
<dbReference type="Pfam" id="PF07690">
    <property type="entry name" value="MFS_1"/>
    <property type="match status" value="1"/>
</dbReference>
<feature type="transmembrane region" description="Helical" evidence="6">
    <location>
        <begin position="288"/>
        <end position="309"/>
    </location>
</feature>
<gene>
    <name evidence="8" type="ORF">VFPPC_13835</name>
</gene>
<dbReference type="PANTHER" id="PTHR42718:SF11">
    <property type="entry name" value="MAJOR FACILITATOR SUPERFAMILY (MFS) PROFILE DOMAIN-CONTAINING PROTEIN"/>
    <property type="match status" value="1"/>
</dbReference>
<evidence type="ECO:0000313" key="8">
    <source>
        <dbReference type="EMBL" id="OAQ64086.1"/>
    </source>
</evidence>
<feature type="transmembrane region" description="Helical" evidence="6">
    <location>
        <begin position="364"/>
        <end position="385"/>
    </location>
</feature>
<dbReference type="Gene3D" id="1.20.1720.10">
    <property type="entry name" value="Multidrug resistance protein D"/>
    <property type="match status" value="1"/>
</dbReference>
<reference evidence="8 9" key="1">
    <citation type="journal article" date="2016" name="PLoS Pathog.">
        <title>Biosynthesis of antibiotic leucinostatins in bio-control fungus Purpureocillium lilacinum and their inhibition on phytophthora revealed by genome mining.</title>
        <authorList>
            <person name="Wang G."/>
            <person name="Liu Z."/>
            <person name="Lin R."/>
            <person name="Li E."/>
            <person name="Mao Z."/>
            <person name="Ling J."/>
            <person name="Yang Y."/>
            <person name="Yin W.B."/>
            <person name="Xie B."/>
        </authorList>
    </citation>
    <scope>NUCLEOTIDE SEQUENCE [LARGE SCALE GENOMIC DNA]</scope>
    <source>
        <strain evidence="8">170</strain>
    </source>
</reference>
<evidence type="ECO:0000256" key="2">
    <source>
        <dbReference type="ARBA" id="ARBA00022692"/>
    </source>
</evidence>
<evidence type="ECO:0000256" key="3">
    <source>
        <dbReference type="ARBA" id="ARBA00022989"/>
    </source>
</evidence>
<name>A0A179FEZ4_METCM</name>
<dbReference type="AlphaFoldDB" id="A0A179FEZ4"/>
<comment type="caution">
    <text evidence="8">The sequence shown here is derived from an EMBL/GenBank/DDBJ whole genome shotgun (WGS) entry which is preliminary data.</text>
</comment>
<feature type="transmembrane region" description="Helical" evidence="6">
    <location>
        <begin position="256"/>
        <end position="276"/>
    </location>
</feature>
<dbReference type="KEGG" id="pchm:VFPPC_13835"/>
<accession>A0A179FEZ4</accession>
<feature type="transmembrane region" description="Helical" evidence="6">
    <location>
        <begin position="423"/>
        <end position="444"/>
    </location>
</feature>
<feature type="transmembrane region" description="Helical" evidence="6">
    <location>
        <begin position="67"/>
        <end position="90"/>
    </location>
</feature>
<feature type="transmembrane region" description="Helical" evidence="6">
    <location>
        <begin position="223"/>
        <end position="244"/>
    </location>
</feature>
<dbReference type="PANTHER" id="PTHR42718">
    <property type="entry name" value="MAJOR FACILITATOR SUPERFAMILY MULTIDRUG TRANSPORTER MFSC"/>
    <property type="match status" value="1"/>
</dbReference>
<feature type="transmembrane region" description="Helical" evidence="6">
    <location>
        <begin position="157"/>
        <end position="180"/>
    </location>
</feature>
<protein>
    <submittedName>
        <fullName evidence="8">Major facilitator superfamily domain-containing protein</fullName>
    </submittedName>
</protein>
<evidence type="ECO:0000313" key="9">
    <source>
        <dbReference type="Proteomes" id="UP000078397"/>
    </source>
</evidence>
<proteinExistence type="predicted"/>
<evidence type="ECO:0000256" key="4">
    <source>
        <dbReference type="ARBA" id="ARBA00023136"/>
    </source>
</evidence>
<dbReference type="GeneID" id="28855601"/>
<feature type="compositionally biased region" description="Polar residues" evidence="5">
    <location>
        <begin position="1"/>
        <end position="12"/>
    </location>
</feature>